<sequence>MSQKKILIVDDDPEMRLAMHVRLKANHYDVGFAVDGVSGIAEARRQQPDVILLDLGLPAGDGFTVLERLQTNDSMAAIPVIVVSGRDRAANRDRSLKAGAKLFLQKPVRNSDLLLAIEQVLGTKHTPSPDSAPTVYDLGEQAPARAF</sequence>
<feature type="domain" description="Response regulatory" evidence="3">
    <location>
        <begin position="5"/>
        <end position="121"/>
    </location>
</feature>
<dbReference type="InterPro" id="IPR011006">
    <property type="entry name" value="CheY-like_superfamily"/>
</dbReference>
<dbReference type="GO" id="GO:0000160">
    <property type="term" value="P:phosphorelay signal transduction system"/>
    <property type="evidence" value="ECO:0007669"/>
    <property type="project" value="InterPro"/>
</dbReference>
<name>A0A7W7ZD41_9BACT</name>
<dbReference type="PANTHER" id="PTHR44591:SF23">
    <property type="entry name" value="CHEY SUBFAMILY"/>
    <property type="match status" value="1"/>
</dbReference>
<dbReference type="PROSITE" id="PS50110">
    <property type="entry name" value="RESPONSE_REGULATORY"/>
    <property type="match status" value="1"/>
</dbReference>
<reference evidence="4 5" key="1">
    <citation type="submission" date="2020-08" db="EMBL/GenBank/DDBJ databases">
        <title>Genomic Encyclopedia of Type Strains, Phase IV (KMG-V): Genome sequencing to study the core and pangenomes of soil and plant-associated prokaryotes.</title>
        <authorList>
            <person name="Whitman W."/>
        </authorList>
    </citation>
    <scope>NUCLEOTIDE SEQUENCE [LARGE SCALE GENOMIC DNA]</scope>
    <source>
        <strain evidence="4 5">M8UP14</strain>
    </source>
</reference>
<comment type="caution">
    <text evidence="4">The sequence shown here is derived from an EMBL/GenBank/DDBJ whole genome shotgun (WGS) entry which is preliminary data.</text>
</comment>
<protein>
    <submittedName>
        <fullName evidence="4">DNA-binding response OmpR family regulator</fullName>
    </submittedName>
</protein>
<accession>A0A7W7ZD41</accession>
<keyword evidence="5" id="KW-1185">Reference proteome</keyword>
<dbReference type="PANTHER" id="PTHR44591">
    <property type="entry name" value="STRESS RESPONSE REGULATOR PROTEIN 1"/>
    <property type="match status" value="1"/>
</dbReference>
<dbReference type="Gene3D" id="3.40.50.2300">
    <property type="match status" value="1"/>
</dbReference>
<evidence type="ECO:0000256" key="1">
    <source>
        <dbReference type="ARBA" id="ARBA00022553"/>
    </source>
</evidence>
<keyword evidence="4" id="KW-0238">DNA-binding</keyword>
<dbReference type="InterPro" id="IPR001789">
    <property type="entry name" value="Sig_transdc_resp-reg_receiver"/>
</dbReference>
<dbReference type="SMART" id="SM00448">
    <property type="entry name" value="REC"/>
    <property type="match status" value="1"/>
</dbReference>
<organism evidence="4 5">
    <name type="scientific">Granulicella aggregans</name>
    <dbReference type="NCBI Taxonomy" id="474949"/>
    <lineage>
        <taxon>Bacteria</taxon>
        <taxon>Pseudomonadati</taxon>
        <taxon>Acidobacteriota</taxon>
        <taxon>Terriglobia</taxon>
        <taxon>Terriglobales</taxon>
        <taxon>Acidobacteriaceae</taxon>
        <taxon>Granulicella</taxon>
    </lineage>
</organism>
<dbReference type="RefSeq" id="WP_184216699.1">
    <property type="nucleotide sequence ID" value="NZ_JACHIP010000003.1"/>
</dbReference>
<dbReference type="SUPFAM" id="SSF52172">
    <property type="entry name" value="CheY-like"/>
    <property type="match status" value="1"/>
</dbReference>
<proteinExistence type="predicted"/>
<dbReference type="InterPro" id="IPR050595">
    <property type="entry name" value="Bact_response_regulator"/>
</dbReference>
<evidence type="ECO:0000259" key="3">
    <source>
        <dbReference type="PROSITE" id="PS50110"/>
    </source>
</evidence>
<feature type="modified residue" description="4-aspartylphosphate" evidence="2">
    <location>
        <position position="54"/>
    </location>
</feature>
<gene>
    <name evidence="4" type="ORF">HDF16_002359</name>
</gene>
<dbReference type="AlphaFoldDB" id="A0A7W7ZD41"/>
<dbReference type="EMBL" id="JACHIP010000003">
    <property type="protein sequence ID" value="MBB5057653.1"/>
    <property type="molecule type" value="Genomic_DNA"/>
</dbReference>
<dbReference type="Proteomes" id="UP000540989">
    <property type="component" value="Unassembled WGS sequence"/>
</dbReference>
<evidence type="ECO:0000313" key="4">
    <source>
        <dbReference type="EMBL" id="MBB5057653.1"/>
    </source>
</evidence>
<evidence type="ECO:0000313" key="5">
    <source>
        <dbReference type="Proteomes" id="UP000540989"/>
    </source>
</evidence>
<keyword evidence="1 2" id="KW-0597">Phosphoprotein</keyword>
<dbReference type="GO" id="GO:0003677">
    <property type="term" value="F:DNA binding"/>
    <property type="evidence" value="ECO:0007669"/>
    <property type="project" value="UniProtKB-KW"/>
</dbReference>
<evidence type="ECO:0000256" key="2">
    <source>
        <dbReference type="PROSITE-ProRule" id="PRU00169"/>
    </source>
</evidence>
<dbReference type="Pfam" id="PF00072">
    <property type="entry name" value="Response_reg"/>
    <property type="match status" value="1"/>
</dbReference>